<evidence type="ECO:0000313" key="6">
    <source>
        <dbReference type="Proteomes" id="UP000597507"/>
    </source>
</evidence>
<dbReference type="Proteomes" id="UP000597507">
    <property type="component" value="Unassembled WGS sequence"/>
</dbReference>
<dbReference type="CDD" id="cd02523">
    <property type="entry name" value="PC_cytidylyltransferase"/>
    <property type="match status" value="1"/>
</dbReference>
<comment type="caution">
    <text evidence="5">The sequence shown here is derived from an EMBL/GenBank/DDBJ whole genome shotgun (WGS) entry which is preliminary data.</text>
</comment>
<dbReference type="EMBL" id="BMKS01000007">
    <property type="protein sequence ID" value="GGG37472.1"/>
    <property type="molecule type" value="Genomic_DNA"/>
</dbReference>
<keyword evidence="3" id="KW-0460">Magnesium</keyword>
<evidence type="ECO:0000256" key="1">
    <source>
        <dbReference type="ARBA" id="ARBA00022679"/>
    </source>
</evidence>
<evidence type="ECO:0000256" key="3">
    <source>
        <dbReference type="ARBA" id="ARBA00022842"/>
    </source>
</evidence>
<dbReference type="InterPro" id="IPR029044">
    <property type="entry name" value="Nucleotide-diphossugar_trans"/>
</dbReference>
<keyword evidence="6" id="KW-1185">Reference proteome</keyword>
<organism evidence="5 6">
    <name type="scientific">Caldovatus sediminis</name>
    <dbReference type="NCBI Taxonomy" id="2041189"/>
    <lineage>
        <taxon>Bacteria</taxon>
        <taxon>Pseudomonadati</taxon>
        <taxon>Pseudomonadota</taxon>
        <taxon>Alphaproteobacteria</taxon>
        <taxon>Acetobacterales</taxon>
        <taxon>Roseomonadaceae</taxon>
        <taxon>Caldovatus</taxon>
    </lineage>
</organism>
<dbReference type="InterPro" id="IPR025877">
    <property type="entry name" value="MobA-like_NTP_Trfase"/>
</dbReference>
<dbReference type="AlphaFoldDB" id="A0A8J2ZCS3"/>
<evidence type="ECO:0000256" key="2">
    <source>
        <dbReference type="ARBA" id="ARBA00022695"/>
    </source>
</evidence>
<evidence type="ECO:0000313" key="5">
    <source>
        <dbReference type="EMBL" id="GGG37472.1"/>
    </source>
</evidence>
<sequence>MSQHGPTASAIILAAGVGRRLGAADGRPKVLLEFGGRTLLERHLAALRACGVEEVSITVGHGRERIEAEVARLGEGERVRFVHNPRYREGSLVSLWAQADRLRAGGGPLLLMDGDVLYDRRMIARLLAAPGENVLLVDRDIEPGEEPVKVCFRGDRIVDFRKRPEHAHDWHGESVGFFRFSGAMAAALADRCAAHVEAGRTALEYEEAIRDLILAAPHRFGAADVTGLPWIEIDFAADVARARAEVLPRLEDEPS</sequence>
<dbReference type="Gene3D" id="3.90.550.10">
    <property type="entry name" value="Spore Coat Polysaccharide Biosynthesis Protein SpsA, Chain A"/>
    <property type="match status" value="1"/>
</dbReference>
<dbReference type="PANTHER" id="PTHR43584:SF8">
    <property type="entry name" value="N-ACETYLMURAMATE ALPHA-1-PHOSPHATE URIDYLYLTRANSFERASE"/>
    <property type="match status" value="1"/>
</dbReference>
<proteinExistence type="predicted"/>
<feature type="domain" description="MobA-like NTP transferase" evidence="4">
    <location>
        <begin position="10"/>
        <end position="143"/>
    </location>
</feature>
<accession>A0A8J2ZCS3</accession>
<dbReference type="Pfam" id="PF12804">
    <property type="entry name" value="NTP_transf_3"/>
    <property type="match status" value="1"/>
</dbReference>
<protein>
    <recommendedName>
        <fullName evidence="4">MobA-like NTP transferase domain-containing protein</fullName>
    </recommendedName>
</protein>
<keyword evidence="2" id="KW-0548">Nucleotidyltransferase</keyword>
<evidence type="ECO:0000259" key="4">
    <source>
        <dbReference type="Pfam" id="PF12804"/>
    </source>
</evidence>
<gene>
    <name evidence="5" type="ORF">GCM10010964_26650</name>
</gene>
<dbReference type="PANTHER" id="PTHR43584">
    <property type="entry name" value="NUCLEOTIDYL TRANSFERASE"/>
    <property type="match status" value="1"/>
</dbReference>
<dbReference type="RefSeq" id="WP_229678008.1">
    <property type="nucleotide sequence ID" value="NZ_BMKS01000007.1"/>
</dbReference>
<dbReference type="GO" id="GO:0016779">
    <property type="term" value="F:nucleotidyltransferase activity"/>
    <property type="evidence" value="ECO:0007669"/>
    <property type="project" value="UniProtKB-KW"/>
</dbReference>
<dbReference type="SUPFAM" id="SSF53448">
    <property type="entry name" value="Nucleotide-diphospho-sugar transferases"/>
    <property type="match status" value="1"/>
</dbReference>
<name>A0A8J2ZCS3_9PROT</name>
<reference evidence="5 6" key="1">
    <citation type="journal article" date="2014" name="Int. J. Syst. Evol. Microbiol.">
        <title>Complete genome sequence of Corynebacterium casei LMG S-19264T (=DSM 44701T), isolated from a smear-ripened cheese.</title>
        <authorList>
            <consortium name="US DOE Joint Genome Institute (JGI-PGF)"/>
            <person name="Walter F."/>
            <person name="Albersmeier A."/>
            <person name="Kalinowski J."/>
            <person name="Ruckert C."/>
        </authorList>
    </citation>
    <scope>NUCLEOTIDE SEQUENCE [LARGE SCALE GENOMIC DNA]</scope>
    <source>
        <strain evidence="5 6">CGMCC 1.16330</strain>
    </source>
</reference>
<keyword evidence="1" id="KW-0808">Transferase</keyword>
<dbReference type="InterPro" id="IPR050065">
    <property type="entry name" value="GlmU-like"/>
</dbReference>